<dbReference type="RefSeq" id="WP_342469977.1">
    <property type="nucleotide sequence ID" value="NZ_JBHSNQ010000048.1"/>
</dbReference>
<gene>
    <name evidence="1" type="ORF">ACFPOH_06145</name>
</gene>
<reference evidence="2" key="1">
    <citation type="journal article" date="2019" name="Int. J. Syst. Evol. Microbiol.">
        <title>The Global Catalogue of Microorganisms (GCM) 10K type strain sequencing project: providing services to taxonomists for standard genome sequencing and annotation.</title>
        <authorList>
            <consortium name="The Broad Institute Genomics Platform"/>
            <consortium name="The Broad Institute Genome Sequencing Center for Infectious Disease"/>
            <person name="Wu L."/>
            <person name="Ma J."/>
        </authorList>
    </citation>
    <scope>NUCLEOTIDE SEQUENCE [LARGE SCALE GENOMIC DNA]</scope>
    <source>
        <strain evidence="2">CCUG 56331</strain>
    </source>
</reference>
<evidence type="ECO:0000313" key="1">
    <source>
        <dbReference type="EMBL" id="MFC5541362.1"/>
    </source>
</evidence>
<organism evidence="1 2">
    <name type="scientific">Ureibacillus suwonensis</name>
    <dbReference type="NCBI Taxonomy" id="313007"/>
    <lineage>
        <taxon>Bacteria</taxon>
        <taxon>Bacillati</taxon>
        <taxon>Bacillota</taxon>
        <taxon>Bacilli</taxon>
        <taxon>Bacillales</taxon>
        <taxon>Caryophanaceae</taxon>
        <taxon>Ureibacillus</taxon>
    </lineage>
</organism>
<keyword evidence="2" id="KW-1185">Reference proteome</keyword>
<accession>A0ABW0R9A9</accession>
<dbReference type="Proteomes" id="UP001595978">
    <property type="component" value="Unassembled WGS sequence"/>
</dbReference>
<proteinExistence type="predicted"/>
<dbReference type="PROSITE" id="PS51257">
    <property type="entry name" value="PROKAR_LIPOPROTEIN"/>
    <property type="match status" value="1"/>
</dbReference>
<protein>
    <recommendedName>
        <fullName evidence="3">Lipoprotein</fullName>
    </recommendedName>
</protein>
<sequence length="160" mass="17959">MKKTLLVTFFALLLIACGNEKTFDYTVHDFIQKYEETAGDSIPIGEKIQFDEKTYLVEILPTVALVLNTDDHNNLEKAAVSVKPEAISKDMDIVLASFHTLLKSIDPSLTDDDIDQIYNQLDIAGPTLANHEKSYTLNHINYKIEKDIESDSILLEASPD</sequence>
<name>A0ABW0R9A9_9BACL</name>
<comment type="caution">
    <text evidence="1">The sequence shown here is derived from an EMBL/GenBank/DDBJ whole genome shotgun (WGS) entry which is preliminary data.</text>
</comment>
<dbReference type="EMBL" id="JBHSNQ010000048">
    <property type="protein sequence ID" value="MFC5541362.1"/>
    <property type="molecule type" value="Genomic_DNA"/>
</dbReference>
<evidence type="ECO:0008006" key="3">
    <source>
        <dbReference type="Google" id="ProtNLM"/>
    </source>
</evidence>
<evidence type="ECO:0000313" key="2">
    <source>
        <dbReference type="Proteomes" id="UP001595978"/>
    </source>
</evidence>